<dbReference type="InterPro" id="IPR013078">
    <property type="entry name" value="His_Pase_superF_clade-1"/>
</dbReference>
<reference evidence="2 3" key="1">
    <citation type="submission" date="2018-02" db="EMBL/GenBank/DDBJ databases">
        <title>Genomic Encyclopedia of Archaeal and Bacterial Type Strains, Phase II (KMG-II): from individual species to whole genera.</title>
        <authorList>
            <person name="Goeker M."/>
        </authorList>
    </citation>
    <scope>NUCLEOTIDE SEQUENCE [LARGE SCALE GENOMIC DNA]</scope>
    <source>
        <strain evidence="2 3">DSM 29526</strain>
    </source>
</reference>
<comment type="caution">
    <text evidence="2">The sequence shown here is derived from an EMBL/GenBank/DDBJ whole genome shotgun (WGS) entry which is preliminary data.</text>
</comment>
<evidence type="ECO:0000313" key="2">
    <source>
        <dbReference type="EMBL" id="PPK88111.1"/>
    </source>
</evidence>
<dbReference type="EMBL" id="PTJC01000005">
    <property type="protein sequence ID" value="PPK88111.1"/>
    <property type="molecule type" value="Genomic_DNA"/>
</dbReference>
<proteinExistence type="predicted"/>
<keyword evidence="3" id="KW-1185">Reference proteome</keyword>
<protein>
    <submittedName>
        <fullName evidence="2">Phosphohistidine phosphatase</fullName>
    </submittedName>
</protein>
<dbReference type="Gene3D" id="3.40.50.1240">
    <property type="entry name" value="Phosphoglycerate mutase-like"/>
    <property type="match status" value="1"/>
</dbReference>
<organism evidence="2 3">
    <name type="scientific">Neolewinella xylanilytica</name>
    <dbReference type="NCBI Taxonomy" id="1514080"/>
    <lineage>
        <taxon>Bacteria</taxon>
        <taxon>Pseudomonadati</taxon>
        <taxon>Bacteroidota</taxon>
        <taxon>Saprospiria</taxon>
        <taxon>Saprospirales</taxon>
        <taxon>Lewinellaceae</taxon>
        <taxon>Neolewinella</taxon>
    </lineage>
</organism>
<dbReference type="OrthoDB" id="9810154at2"/>
<dbReference type="AlphaFoldDB" id="A0A2S6I9E2"/>
<dbReference type="SUPFAM" id="SSF53254">
    <property type="entry name" value="Phosphoglycerate mutase-like"/>
    <property type="match status" value="1"/>
</dbReference>
<dbReference type="InterPro" id="IPR029033">
    <property type="entry name" value="His_PPase_superfam"/>
</dbReference>
<dbReference type="RefSeq" id="WP_104418684.1">
    <property type="nucleotide sequence ID" value="NZ_PTJC01000005.1"/>
</dbReference>
<sequence>MSKVKTIYLVRHAKSSWADPSLTDHDRPLNSRGKKDAPYMAARLAKSGLKVDGVVTSSAKRARHTAKAFIEAFGLSKSQVIKEKKLYHAGPKTIQKVVQDLPKGWDTVLVFGHNPGFTEAANAMQNNDFIGNVPTAGIIGCELKTKKWSKWTLADTRRTAYYYPKDDQ</sequence>
<feature type="binding site" evidence="1">
    <location>
        <position position="61"/>
    </location>
    <ligand>
        <name>substrate</name>
    </ligand>
</feature>
<dbReference type="Pfam" id="PF00300">
    <property type="entry name" value="His_Phos_1"/>
    <property type="match status" value="1"/>
</dbReference>
<dbReference type="CDD" id="cd07067">
    <property type="entry name" value="HP_PGM_like"/>
    <property type="match status" value="1"/>
</dbReference>
<name>A0A2S6I9E2_9BACT</name>
<dbReference type="Proteomes" id="UP000237662">
    <property type="component" value="Unassembled WGS sequence"/>
</dbReference>
<gene>
    <name evidence="2" type="ORF">CLV84_1075</name>
</gene>
<evidence type="ECO:0000256" key="1">
    <source>
        <dbReference type="PIRSR" id="PIRSR613078-2"/>
    </source>
</evidence>
<dbReference type="PANTHER" id="PTHR47623">
    <property type="entry name" value="OS09G0287300 PROTEIN"/>
    <property type="match status" value="1"/>
</dbReference>
<accession>A0A2S6I9E2</accession>
<evidence type="ECO:0000313" key="3">
    <source>
        <dbReference type="Proteomes" id="UP000237662"/>
    </source>
</evidence>
<dbReference type="SMART" id="SM00855">
    <property type="entry name" value="PGAM"/>
    <property type="match status" value="1"/>
</dbReference>
<dbReference type="PANTHER" id="PTHR47623:SF1">
    <property type="entry name" value="OS09G0287300 PROTEIN"/>
    <property type="match status" value="1"/>
</dbReference>